<dbReference type="InterPro" id="IPR006957">
    <property type="entry name" value="EIN3"/>
</dbReference>
<evidence type="ECO:0000256" key="3">
    <source>
        <dbReference type="ARBA" id="ARBA00022745"/>
    </source>
</evidence>
<evidence type="ECO:0000256" key="1">
    <source>
        <dbReference type="ARBA" id="ARBA00004123"/>
    </source>
</evidence>
<feature type="region of interest" description="Disordered" evidence="5">
    <location>
        <begin position="303"/>
        <end position="327"/>
    </location>
</feature>
<feature type="region of interest" description="Disordered" evidence="5">
    <location>
        <begin position="64"/>
        <end position="84"/>
    </location>
</feature>
<dbReference type="Pfam" id="PF04873">
    <property type="entry name" value="EIN3_DNA-bd"/>
    <property type="match status" value="1"/>
</dbReference>
<comment type="similarity">
    <text evidence="2">Belongs to the EIN3 family.</text>
</comment>
<dbReference type="GO" id="GO:0009873">
    <property type="term" value="P:ethylene-activated signaling pathway"/>
    <property type="evidence" value="ECO:0007669"/>
    <property type="project" value="UniProtKB-KW"/>
</dbReference>
<evidence type="ECO:0000313" key="7">
    <source>
        <dbReference type="EMBL" id="VDD33034.1"/>
    </source>
</evidence>
<feature type="compositionally biased region" description="Polar residues" evidence="5">
    <location>
        <begin position="303"/>
        <end position="312"/>
    </location>
</feature>
<evidence type="ECO:0000256" key="5">
    <source>
        <dbReference type="SAM" id="MobiDB-lite"/>
    </source>
</evidence>
<feature type="domain" description="Ethylene insensitive 3-like DNA-binding" evidence="6">
    <location>
        <begin position="45"/>
        <end position="300"/>
    </location>
</feature>
<comment type="subcellular location">
    <subcellularLocation>
        <location evidence="1">Nucleus</location>
    </subcellularLocation>
</comment>
<accession>A0A3P6ECQ1</accession>
<proteinExistence type="inferred from homology"/>
<keyword evidence="4" id="KW-0539">Nucleus</keyword>
<evidence type="ECO:0000256" key="4">
    <source>
        <dbReference type="ARBA" id="ARBA00023242"/>
    </source>
</evidence>
<dbReference type="GO" id="GO:0003700">
    <property type="term" value="F:DNA-binding transcription factor activity"/>
    <property type="evidence" value="ECO:0007669"/>
    <property type="project" value="InterPro"/>
</dbReference>
<dbReference type="GO" id="GO:0005634">
    <property type="term" value="C:nucleus"/>
    <property type="evidence" value="ECO:0007669"/>
    <property type="project" value="UniProtKB-SubCell"/>
</dbReference>
<dbReference type="EMBL" id="LR031875">
    <property type="protein sequence ID" value="VDD33034.1"/>
    <property type="molecule type" value="Genomic_DNA"/>
</dbReference>
<protein>
    <recommendedName>
        <fullName evidence="6">Ethylene insensitive 3-like DNA-binding domain-containing protein</fullName>
    </recommendedName>
</protein>
<name>A0A3P6ECQ1_BRAOL</name>
<dbReference type="InterPro" id="IPR023278">
    <property type="entry name" value="Ethylene_insens-like_DNA-bd"/>
</dbReference>
<dbReference type="SUPFAM" id="SSF116768">
    <property type="entry name" value="DNA-binding domain of EIN3-like"/>
    <property type="match status" value="1"/>
</dbReference>
<dbReference type="GO" id="GO:0003677">
    <property type="term" value="F:DNA binding"/>
    <property type="evidence" value="ECO:0007669"/>
    <property type="project" value="TreeGrafter"/>
</dbReference>
<dbReference type="Gene3D" id="1.10.3180.10">
    <property type="entry name" value="DNA-binding domain of EIN3-like"/>
    <property type="match status" value="1"/>
</dbReference>
<dbReference type="PANTHER" id="PTHR33305">
    <property type="entry name" value="ETHYLENE INSENSITIVE 3-LIKE 2 PROTEIN"/>
    <property type="match status" value="1"/>
</dbReference>
<evidence type="ECO:0000259" key="6">
    <source>
        <dbReference type="Pfam" id="PF04873"/>
    </source>
</evidence>
<keyword evidence="3" id="KW-0936">Ethylene signaling pathway</keyword>
<dbReference type="AlphaFoldDB" id="A0A3P6ECQ1"/>
<sequence>MYNTNIGMFPTLVTSPVPRFPEGETCFASLNTTCNDPTEEEMEIEELEKKIWKDKQRLKQLKEMSKNGLGRASLKQPPDDEHSRKRMMYQAQDGILKYMSKTMERCKAQGFVYGVVFQNGKTVTGSSDNLRGWWRDQVRFDRNGPAAILKHQREINLSATDGNELGYSEDGGECTAHKLLELQDTTLGALLSALMPNCKPPQRRYPLEKGVPPPWWPTGKEDWWGDLPLPDGCRGHPPAYRKPHGLKKMWKVGILIGVIRHMMASDINDIAKLVGRSTTLQEKMTSREGSLWLAALNREKAIASQSQEQPLTFSEEDGTGGETDTLFPEPADYDVEGSVGPRHRLNRQFHGFDNNNFNSVYNNKRRFEGESLHPGTNLTCENSPCPYSRPEMGFNDRVLRENHQMTCPYKQPTEPFYQPAEPFGMPYPDYNRSFYGNRPESQVGMQQQQQQQQVQSIPDNFTQSNNLYRPKAAERGGNTSVMNHNTNNGYAQTVGMENYHKNTNNGYAQTVGMENYHKNTNNGYAQTVGMENYHQNTNNGYAQTVGMENYHQNQDQDLSMPWIQ</sequence>
<dbReference type="PANTHER" id="PTHR33305:SF51">
    <property type="entry name" value="ETHYLENE INSENSITIVE 3-LIKE 2 PROTEIN"/>
    <property type="match status" value="1"/>
</dbReference>
<reference evidence="7" key="1">
    <citation type="submission" date="2018-11" db="EMBL/GenBank/DDBJ databases">
        <authorList>
            <consortium name="Genoscope - CEA"/>
            <person name="William W."/>
        </authorList>
    </citation>
    <scope>NUCLEOTIDE SEQUENCE</scope>
</reference>
<evidence type="ECO:0000256" key="2">
    <source>
        <dbReference type="ARBA" id="ARBA00009416"/>
    </source>
</evidence>
<gene>
    <name evidence="7" type="ORF">BOLC9T58357H</name>
</gene>
<organism evidence="7">
    <name type="scientific">Brassica oleracea</name>
    <name type="common">Wild cabbage</name>
    <dbReference type="NCBI Taxonomy" id="3712"/>
    <lineage>
        <taxon>Eukaryota</taxon>
        <taxon>Viridiplantae</taxon>
        <taxon>Streptophyta</taxon>
        <taxon>Embryophyta</taxon>
        <taxon>Tracheophyta</taxon>
        <taxon>Spermatophyta</taxon>
        <taxon>Magnoliopsida</taxon>
        <taxon>eudicotyledons</taxon>
        <taxon>Gunneridae</taxon>
        <taxon>Pentapetalae</taxon>
        <taxon>rosids</taxon>
        <taxon>malvids</taxon>
        <taxon>Brassicales</taxon>
        <taxon>Brassicaceae</taxon>
        <taxon>Brassiceae</taxon>
        <taxon>Brassica</taxon>
    </lineage>
</organism>
<dbReference type="InterPro" id="IPR047091">
    <property type="entry name" value="EIN3-like_DNA-bd"/>
</dbReference>